<gene>
    <name evidence="4" type="ORF">DY000_02029064</name>
</gene>
<dbReference type="Gene3D" id="3.90.1150.10">
    <property type="entry name" value="Aspartate Aminotransferase, domain 1"/>
    <property type="match status" value="2"/>
</dbReference>
<accession>A0ABQ7DTW7</accession>
<dbReference type="InterPro" id="IPR015422">
    <property type="entry name" value="PyrdxlP-dep_Trfase_small"/>
</dbReference>
<dbReference type="InterPro" id="IPR015424">
    <property type="entry name" value="PyrdxlP-dep_Trfase"/>
</dbReference>
<sequence>MQLNIVDGKMQYLFDESGRRYLDAFAGIAVVNCGHCHPDVVKPVIDQIKRLQHPTTLYLNHAIADFSEALASKLPGDLKVVFFTNSGTEANELALMMAKLYTGYQDIVSIRNGYHGNAAGTMGATGQSMWKFNVVQTGTHHALNPDPYRGVFGSDGEKYARELHDLIQYGTTGHIAGFMFEAIQGVGGIVELAPGYLSAAYDIVKKAGGLFIADEVQSGFARTGDFWGFEAHNVVPDIVTMAKASYRRLLFWRRLCRFRSYPICRQGDWEWVSLAVVTTPEIARVLTRRCYFNTFGGNAVATTAVIGDARGRGLMLGVELVSDHKLKTPATAETLHIMDQMKELGVLVGKGGFFGNVFRITPPLCFTKDDADYLVEAMDYSVSKM</sequence>
<evidence type="ECO:0000256" key="1">
    <source>
        <dbReference type="ARBA" id="ARBA00008954"/>
    </source>
</evidence>
<reference evidence="4 5" key="1">
    <citation type="journal article" date="2020" name="BMC Genomics">
        <title>Intraspecific diversification of the crop wild relative Brassica cretica Lam. using demographic model selection.</title>
        <authorList>
            <person name="Kioukis A."/>
            <person name="Michalopoulou V.A."/>
            <person name="Briers L."/>
            <person name="Pirintsos S."/>
            <person name="Studholme D.J."/>
            <person name="Pavlidis P."/>
            <person name="Sarris P.F."/>
        </authorList>
    </citation>
    <scope>NUCLEOTIDE SEQUENCE [LARGE SCALE GENOMIC DNA]</scope>
    <source>
        <strain evidence="5">cv. PFS-1207/04</strain>
    </source>
</reference>
<evidence type="ECO:0000256" key="2">
    <source>
        <dbReference type="ARBA" id="ARBA00022898"/>
    </source>
</evidence>
<dbReference type="EMBL" id="QGKV02000649">
    <property type="protein sequence ID" value="KAF3580977.1"/>
    <property type="molecule type" value="Genomic_DNA"/>
</dbReference>
<evidence type="ECO:0008006" key="6">
    <source>
        <dbReference type="Google" id="ProtNLM"/>
    </source>
</evidence>
<dbReference type="SUPFAM" id="SSF53383">
    <property type="entry name" value="PLP-dependent transferases"/>
    <property type="match status" value="2"/>
</dbReference>
<dbReference type="Gene3D" id="3.40.640.10">
    <property type="entry name" value="Type I PLP-dependent aspartate aminotransferase-like (Major domain)"/>
    <property type="match status" value="1"/>
</dbReference>
<dbReference type="InterPro" id="IPR005814">
    <property type="entry name" value="Aminotrans_3"/>
</dbReference>
<comment type="caution">
    <text evidence="4">The sequence shown here is derived from an EMBL/GenBank/DDBJ whole genome shotgun (WGS) entry which is preliminary data.</text>
</comment>
<dbReference type="PANTHER" id="PTHR45688">
    <property type="match status" value="1"/>
</dbReference>
<proteinExistence type="inferred from homology"/>
<name>A0ABQ7DTW7_BRACR</name>
<organism evidence="4 5">
    <name type="scientific">Brassica cretica</name>
    <name type="common">Mustard</name>
    <dbReference type="NCBI Taxonomy" id="69181"/>
    <lineage>
        <taxon>Eukaryota</taxon>
        <taxon>Viridiplantae</taxon>
        <taxon>Streptophyta</taxon>
        <taxon>Embryophyta</taxon>
        <taxon>Tracheophyta</taxon>
        <taxon>Spermatophyta</taxon>
        <taxon>Magnoliopsida</taxon>
        <taxon>eudicotyledons</taxon>
        <taxon>Gunneridae</taxon>
        <taxon>Pentapetalae</taxon>
        <taxon>rosids</taxon>
        <taxon>malvids</taxon>
        <taxon>Brassicales</taxon>
        <taxon>Brassicaceae</taxon>
        <taxon>Brassiceae</taxon>
        <taxon>Brassica</taxon>
    </lineage>
</organism>
<dbReference type="InterPro" id="IPR015421">
    <property type="entry name" value="PyrdxlP-dep_Trfase_major"/>
</dbReference>
<dbReference type="CDD" id="cd00610">
    <property type="entry name" value="OAT_like"/>
    <property type="match status" value="1"/>
</dbReference>
<dbReference type="PIRSF" id="PIRSF000521">
    <property type="entry name" value="Transaminase_4ab_Lys_Orn"/>
    <property type="match status" value="1"/>
</dbReference>
<dbReference type="PANTHER" id="PTHR45688:SF12">
    <property type="entry name" value="(RAPE) HYPOTHETICAL PROTEIN"/>
    <property type="match status" value="1"/>
</dbReference>
<dbReference type="Pfam" id="PF00202">
    <property type="entry name" value="Aminotran_3"/>
    <property type="match status" value="2"/>
</dbReference>
<evidence type="ECO:0000256" key="3">
    <source>
        <dbReference type="RuleBase" id="RU003560"/>
    </source>
</evidence>
<dbReference type="Proteomes" id="UP000266723">
    <property type="component" value="Unassembled WGS sequence"/>
</dbReference>
<evidence type="ECO:0000313" key="5">
    <source>
        <dbReference type="Proteomes" id="UP000266723"/>
    </source>
</evidence>
<comment type="similarity">
    <text evidence="1 3">Belongs to the class-III pyridoxal-phosphate-dependent aminotransferase family.</text>
</comment>
<keyword evidence="5" id="KW-1185">Reference proteome</keyword>
<protein>
    <recommendedName>
        <fullName evidence="6">Alanine--glyoxylate transaminase</fullName>
    </recommendedName>
</protein>
<evidence type="ECO:0000313" key="4">
    <source>
        <dbReference type="EMBL" id="KAF3580977.1"/>
    </source>
</evidence>
<keyword evidence="2 3" id="KW-0663">Pyridoxal phosphate</keyword>